<evidence type="ECO:0000313" key="1">
    <source>
        <dbReference type="EMBL" id="MCS3904527.1"/>
    </source>
</evidence>
<dbReference type="RefSeq" id="WP_259057626.1">
    <property type="nucleotide sequence ID" value="NZ_JANUCT010000025.1"/>
</dbReference>
<comment type="caution">
    <text evidence="1">The sequence shown here is derived from an EMBL/GenBank/DDBJ whole genome shotgun (WGS) entry which is preliminary data.</text>
</comment>
<gene>
    <name evidence="1" type="ORF">J2T55_002566</name>
</gene>
<dbReference type="AlphaFoldDB" id="A0AAE3L629"/>
<sequence length="161" mass="18932">MAINHEFDYHGYLIQNVFQAIPDDVGAEIIDLWLRNRAVAGRQVAEQRVNQVVLTIRNPEKRLVGVSTVYIGDFLRPGQRYYFYRMFIQPGDRRPGLMRCVSLRTRDLLKQQNPPDGPKGLIIVTENQKLMRPGMKRMFERNGYEYLGRGPRGNDLWRYQF</sequence>
<dbReference type="InterPro" id="IPR016181">
    <property type="entry name" value="Acyl_CoA_acyltransferase"/>
</dbReference>
<dbReference type="EMBL" id="JANUCT010000025">
    <property type="protein sequence ID" value="MCS3904527.1"/>
    <property type="molecule type" value="Genomic_DNA"/>
</dbReference>
<keyword evidence="2" id="KW-1185">Reference proteome</keyword>
<evidence type="ECO:0000313" key="2">
    <source>
        <dbReference type="Proteomes" id="UP001204445"/>
    </source>
</evidence>
<name>A0AAE3L629_9GAMM</name>
<organism evidence="1 2">
    <name type="scientific">Methylohalomonas lacus</name>
    <dbReference type="NCBI Taxonomy" id="398773"/>
    <lineage>
        <taxon>Bacteria</taxon>
        <taxon>Pseudomonadati</taxon>
        <taxon>Pseudomonadota</taxon>
        <taxon>Gammaproteobacteria</taxon>
        <taxon>Methylohalomonadales</taxon>
        <taxon>Methylohalomonadaceae</taxon>
        <taxon>Methylohalomonas</taxon>
    </lineage>
</organism>
<protein>
    <submittedName>
        <fullName evidence="1">Uncharacterized protein</fullName>
    </submittedName>
</protein>
<accession>A0AAE3L629</accession>
<reference evidence="1" key="1">
    <citation type="submission" date="2022-08" db="EMBL/GenBank/DDBJ databases">
        <title>Genomic Encyclopedia of Type Strains, Phase III (KMG-III): the genomes of soil and plant-associated and newly described type strains.</title>
        <authorList>
            <person name="Whitman W."/>
        </authorList>
    </citation>
    <scope>NUCLEOTIDE SEQUENCE</scope>
    <source>
        <strain evidence="1">HMT 1</strain>
    </source>
</reference>
<dbReference type="SUPFAM" id="SSF55729">
    <property type="entry name" value="Acyl-CoA N-acyltransferases (Nat)"/>
    <property type="match status" value="1"/>
</dbReference>
<proteinExistence type="predicted"/>
<dbReference type="Proteomes" id="UP001204445">
    <property type="component" value="Unassembled WGS sequence"/>
</dbReference>